<dbReference type="Pfam" id="PF22725">
    <property type="entry name" value="GFO_IDH_MocA_C3"/>
    <property type="match status" value="1"/>
</dbReference>
<dbReference type="PANTHER" id="PTHR43249:SF1">
    <property type="entry name" value="D-GLUCOSIDE 3-DEHYDROGENASE"/>
    <property type="match status" value="1"/>
</dbReference>
<evidence type="ECO:0000313" key="4">
    <source>
        <dbReference type="Proteomes" id="UP000824145"/>
    </source>
</evidence>
<reference evidence="3" key="1">
    <citation type="submission" date="2020-10" db="EMBL/GenBank/DDBJ databases">
        <authorList>
            <person name="Gilroy R."/>
        </authorList>
    </citation>
    <scope>NUCLEOTIDE SEQUENCE</scope>
    <source>
        <strain evidence="3">9366</strain>
    </source>
</reference>
<evidence type="ECO:0000313" key="3">
    <source>
        <dbReference type="EMBL" id="HIU62811.1"/>
    </source>
</evidence>
<feature type="domain" description="Gfo/Idh/MocA-like oxidoreductase N-terminal" evidence="1">
    <location>
        <begin position="3"/>
        <end position="120"/>
    </location>
</feature>
<comment type="caution">
    <text evidence="3">The sequence shown here is derived from an EMBL/GenBank/DDBJ whole genome shotgun (WGS) entry which is preliminary data.</text>
</comment>
<dbReference type="Gene3D" id="3.40.50.720">
    <property type="entry name" value="NAD(P)-binding Rossmann-like Domain"/>
    <property type="match status" value="1"/>
</dbReference>
<dbReference type="Gene3D" id="3.30.360.10">
    <property type="entry name" value="Dihydrodipicolinate Reductase, domain 2"/>
    <property type="match status" value="1"/>
</dbReference>
<name>A0A9D1SJT4_9FIRM</name>
<dbReference type="AlphaFoldDB" id="A0A9D1SJT4"/>
<sequence length="378" mass="42185">MKSFAVIGVGRMGARHAVNLARGRVSGARLACVCDISDKAREKIAKKIPNVKAYPDYKSMAGAEKLDAVVIATPHYSHVEIAKFFLGKGVAVLTEKPVSVSVEYAQELNEAAKRSGALFGIMYNQRTNPVYARVREIVQSGGIGKLRRANITVTDWYRSQFYYDMGGWRASWSGEGGGTLINQCVHQLDVMQWILGMPEKVFARCRTVNRKIDTENDVSANLFFEDFTAVFTASAHEVPGVNMMEIAGDKGLIRAGKFKADIYILEKDEAQINSLSRRDYGNKEDKKYKKHTVRYGLFRLIRDGLLGQQRNILEDFSRRLSEGGKLLAPGEEGINALMLINAVYMSNWTGKIVDLPLDGKQYTAMLKEHADAEKEKGR</sequence>
<protein>
    <submittedName>
        <fullName evidence="3">Gfo/Idh/MocA family oxidoreductase</fullName>
    </submittedName>
</protein>
<accession>A0A9D1SJT4</accession>
<dbReference type="InterPro" id="IPR000683">
    <property type="entry name" value="Gfo/Idh/MocA-like_OxRdtase_N"/>
</dbReference>
<dbReference type="Proteomes" id="UP000824145">
    <property type="component" value="Unassembled WGS sequence"/>
</dbReference>
<organism evidence="3 4">
    <name type="scientific">Candidatus Caccalectryoclostridium excrementigallinarum</name>
    <dbReference type="NCBI Taxonomy" id="2840710"/>
    <lineage>
        <taxon>Bacteria</taxon>
        <taxon>Bacillati</taxon>
        <taxon>Bacillota</taxon>
        <taxon>Clostridia</taxon>
        <taxon>Christensenellales</taxon>
        <taxon>Christensenellaceae</taxon>
        <taxon>Christensenellaceae incertae sedis</taxon>
        <taxon>Candidatus Caccalectryoclostridium</taxon>
    </lineage>
</organism>
<reference evidence="3" key="2">
    <citation type="journal article" date="2021" name="PeerJ">
        <title>Extensive microbial diversity within the chicken gut microbiome revealed by metagenomics and culture.</title>
        <authorList>
            <person name="Gilroy R."/>
            <person name="Ravi A."/>
            <person name="Getino M."/>
            <person name="Pursley I."/>
            <person name="Horton D.L."/>
            <person name="Alikhan N.F."/>
            <person name="Baker D."/>
            <person name="Gharbi K."/>
            <person name="Hall N."/>
            <person name="Watson M."/>
            <person name="Adriaenssens E.M."/>
            <person name="Foster-Nyarko E."/>
            <person name="Jarju S."/>
            <person name="Secka A."/>
            <person name="Antonio M."/>
            <person name="Oren A."/>
            <person name="Chaudhuri R.R."/>
            <person name="La Ragione R."/>
            <person name="Hildebrand F."/>
            <person name="Pallen M.J."/>
        </authorList>
    </citation>
    <scope>NUCLEOTIDE SEQUENCE</scope>
    <source>
        <strain evidence="3">9366</strain>
    </source>
</reference>
<dbReference type="InterPro" id="IPR036291">
    <property type="entry name" value="NAD(P)-bd_dom_sf"/>
</dbReference>
<dbReference type="Pfam" id="PF01408">
    <property type="entry name" value="GFO_IDH_MocA"/>
    <property type="match status" value="1"/>
</dbReference>
<dbReference type="SUPFAM" id="SSF55347">
    <property type="entry name" value="Glyceraldehyde-3-phosphate dehydrogenase-like, C-terminal domain"/>
    <property type="match status" value="1"/>
</dbReference>
<dbReference type="InterPro" id="IPR052515">
    <property type="entry name" value="Gfo/Idh/MocA_Oxidoreductase"/>
</dbReference>
<feature type="domain" description="GFO/IDH/MocA-like oxidoreductase" evidence="2">
    <location>
        <begin position="131"/>
        <end position="253"/>
    </location>
</feature>
<dbReference type="GO" id="GO:0000166">
    <property type="term" value="F:nucleotide binding"/>
    <property type="evidence" value="ECO:0007669"/>
    <property type="project" value="InterPro"/>
</dbReference>
<dbReference type="SUPFAM" id="SSF51735">
    <property type="entry name" value="NAD(P)-binding Rossmann-fold domains"/>
    <property type="match status" value="1"/>
</dbReference>
<evidence type="ECO:0000259" key="2">
    <source>
        <dbReference type="Pfam" id="PF22725"/>
    </source>
</evidence>
<evidence type="ECO:0000259" key="1">
    <source>
        <dbReference type="Pfam" id="PF01408"/>
    </source>
</evidence>
<proteinExistence type="predicted"/>
<gene>
    <name evidence="3" type="ORF">IAB07_03465</name>
</gene>
<dbReference type="EMBL" id="DVNJ01000018">
    <property type="protein sequence ID" value="HIU62811.1"/>
    <property type="molecule type" value="Genomic_DNA"/>
</dbReference>
<dbReference type="InterPro" id="IPR055170">
    <property type="entry name" value="GFO_IDH_MocA-like_dom"/>
</dbReference>
<dbReference type="PANTHER" id="PTHR43249">
    <property type="entry name" value="UDP-N-ACETYL-2-AMINO-2-DEOXY-D-GLUCURONATE OXIDASE"/>
    <property type="match status" value="1"/>
</dbReference>